<dbReference type="InterPro" id="IPR000183">
    <property type="entry name" value="Orn/DAP/Arg_de-COase"/>
</dbReference>
<feature type="compositionally biased region" description="Polar residues" evidence="11">
    <location>
        <begin position="566"/>
        <end position="578"/>
    </location>
</feature>
<evidence type="ECO:0000256" key="1">
    <source>
        <dbReference type="ARBA" id="ARBA00001933"/>
    </source>
</evidence>
<dbReference type="RefSeq" id="XP_025350285.1">
    <property type="nucleotide sequence ID" value="XM_025491095.1"/>
</dbReference>
<feature type="compositionally biased region" description="Low complexity" evidence="11">
    <location>
        <begin position="628"/>
        <end position="640"/>
    </location>
</feature>
<keyword evidence="10" id="KW-0175">Coiled coil</keyword>
<keyword evidence="4" id="KW-0456">Lyase</keyword>
<dbReference type="OrthoDB" id="5034579at2759"/>
<dbReference type="PROSITE" id="PS00878">
    <property type="entry name" value="ODR_DC_2_1"/>
    <property type="match status" value="1"/>
</dbReference>
<evidence type="ECO:0000256" key="2">
    <source>
        <dbReference type="ARBA" id="ARBA00008872"/>
    </source>
</evidence>
<feature type="compositionally biased region" description="Acidic residues" evidence="11">
    <location>
        <begin position="1085"/>
        <end position="1098"/>
    </location>
</feature>
<evidence type="ECO:0000256" key="4">
    <source>
        <dbReference type="ARBA" id="ARBA00023239"/>
    </source>
</evidence>
<comment type="catalytic activity">
    <reaction evidence="8">
        <text>L-ornithine + H(+) = putrescine + CO2</text>
        <dbReference type="Rhea" id="RHEA:22964"/>
        <dbReference type="ChEBI" id="CHEBI:15378"/>
        <dbReference type="ChEBI" id="CHEBI:16526"/>
        <dbReference type="ChEBI" id="CHEBI:46911"/>
        <dbReference type="ChEBI" id="CHEBI:326268"/>
        <dbReference type="EC" id="4.1.1.17"/>
    </reaction>
</comment>
<dbReference type="Proteomes" id="UP000245942">
    <property type="component" value="Unassembled WGS sequence"/>
</dbReference>
<evidence type="ECO:0000256" key="3">
    <source>
        <dbReference type="ARBA" id="ARBA00022898"/>
    </source>
</evidence>
<dbReference type="InterPro" id="IPR022653">
    <property type="entry name" value="De-COase2_pyr-phos_BS"/>
</dbReference>
<evidence type="ECO:0000256" key="8">
    <source>
        <dbReference type="ARBA" id="ARBA00049127"/>
    </source>
</evidence>
<dbReference type="Gene3D" id="3.20.20.10">
    <property type="entry name" value="Alanine racemase"/>
    <property type="match status" value="1"/>
</dbReference>
<evidence type="ECO:0000256" key="6">
    <source>
        <dbReference type="ARBA" id="ARBA00034138"/>
    </source>
</evidence>
<keyword evidence="14" id="KW-1185">Reference proteome</keyword>
<dbReference type="InterPro" id="IPR009006">
    <property type="entry name" value="Ala_racemase/Decarboxylase_C"/>
</dbReference>
<feature type="compositionally biased region" description="Low complexity" evidence="11">
    <location>
        <begin position="1027"/>
        <end position="1041"/>
    </location>
</feature>
<feature type="active site" description="Proton donor" evidence="9">
    <location>
        <position position="440"/>
    </location>
</feature>
<dbReference type="InterPro" id="IPR002433">
    <property type="entry name" value="Orn_de-COase"/>
</dbReference>
<sequence>MVDLSHCFVPVAPPTAPPSPVSEALFCKDGDASVSSISVEGHIKPKGGSQPVYYGSIEQQLRTVLGDVNVDECDANGENAFFVADLSEVYRQHVRWLRALPRVIPFYAVKCNPDPYVLRLLAAMGTGFDCASNGEIQSVLDLGVSPSRIIYANPCKAASFVRNAAAHNVSLTTFDNLDELHKMKRFHPSCKLVVRILTDDSKSVCQLGLKFGAPLDTVPRLLAKARELELDVVGVSFHVGSGCYDPNSFGDAVARARKAFEYGRDAGYTFDLLDVGGGYDHDNFETIADVLRPAIDEHFPDADYAPGGALVEGKPHGLRIIAEPGRYYVQRAFTLACNIIAKRDGRTEVSEEELNEGSEATDASEPVQELSPQIMYYQNDGVYGAFNNIMFDHQSVHPQVLTLNRRIVWPAGSSDKETSKAASSTPAPRVVPCSVWGPTCDSIDLVRKVVPLPESLEVGDWLVYEDMGAYTICAASNFNGLRRSEVKYILGGGSAGRSQDANRTFGKRALAQGSTPVILITDPFRSISSSQLSAMASSSLSPSPGPSSSNLVASLTYPLTACLPSQRRSAGEPSTSYPSLFGRRQISNQSRGSGRDDFASLLHRSSRGDAGTDTESDTDAISLLSGIAARSPTSSTAARARAVERARQRRREQRARQAGLWGLGDWASELLACGLFGRPKSQRRRQGLGEERGERETDTALREPLLEDEGTGDEGEGRLGNSELESGDEDARSLAEEALDAQVAASRDQLAQEPVPAKASKLNDQAVEDDISAIQAAEEAALAAEEEQAVLDAQRKAADKAAREGLLAREATKSSQIMSQAEIEAEAEAAAGGFEIDEEAGPLHDGQDEDMDRDGYYDVDEDRSEQAYSDADEPYYDNETSPSAVIHHHHYYDYQPSEQHTTDPLSSTALTSPSTVHPEPDETLQDGADEEDEADMAGLGLGPRRKRGYSASVNRSSDGKVRSRDGSSANDRVGSQPYSGRLSGSGSGSGTGSAAPSRRSGEKHYQYPAAASSASRESSGPRKRHGSAGPPSLGSSSNNGARRYQLPRTAHKMDDSAADAAAGGFDDWEVPASATGGADEQTEQHEEEGDEAVQEDVDVWGSPSSQISPKKMSYRERRYLGNEQVSDGGRGGTAGSSDGGRSSGGRSGRSRKERRATAMDEGLEEADEL</sequence>
<dbReference type="SUPFAM" id="SSF50621">
    <property type="entry name" value="Alanine racemase C-terminal domain-like"/>
    <property type="match status" value="1"/>
</dbReference>
<dbReference type="InterPro" id="IPR029066">
    <property type="entry name" value="PLP-binding_barrel"/>
</dbReference>
<comment type="subunit">
    <text evidence="7">Homodimer. Only the dimer is catalytically active, as the active sites are constructed of residues from both monomers.</text>
</comment>
<evidence type="ECO:0000256" key="11">
    <source>
        <dbReference type="SAM" id="MobiDB-lite"/>
    </source>
</evidence>
<feature type="domain" description="Orn/DAP/Arg decarboxylase 2 N-terminal" evidence="12">
    <location>
        <begin position="87"/>
        <end position="329"/>
    </location>
</feature>
<dbReference type="GeneID" id="37012829"/>
<feature type="compositionally biased region" description="Acidic residues" evidence="11">
    <location>
        <begin position="847"/>
        <end position="863"/>
    </location>
</feature>
<keyword evidence="3 9" id="KW-0663">Pyridoxal phosphate</keyword>
<evidence type="ECO:0000313" key="14">
    <source>
        <dbReference type="Proteomes" id="UP000245942"/>
    </source>
</evidence>
<proteinExistence type="inferred from homology"/>
<protein>
    <recommendedName>
        <fullName evidence="6">ornithine decarboxylase</fullName>
        <ecNumber evidence="6">4.1.1.17</ecNumber>
    </recommendedName>
</protein>
<feature type="compositionally biased region" description="Low complexity" evidence="11">
    <location>
        <begin position="902"/>
        <end position="915"/>
    </location>
</feature>
<evidence type="ECO:0000256" key="7">
    <source>
        <dbReference type="ARBA" id="ARBA00046672"/>
    </source>
</evidence>
<dbReference type="EC" id="4.1.1.17" evidence="6"/>
<feature type="compositionally biased region" description="Basic and acidic residues" evidence="11">
    <location>
        <begin position="687"/>
        <end position="705"/>
    </location>
</feature>
<dbReference type="PRINTS" id="PR01179">
    <property type="entry name" value="ODADCRBXLASE"/>
</dbReference>
<dbReference type="GO" id="GO:0004586">
    <property type="term" value="F:ornithine decarboxylase activity"/>
    <property type="evidence" value="ECO:0007669"/>
    <property type="project" value="UniProtKB-EC"/>
</dbReference>
<evidence type="ECO:0000256" key="5">
    <source>
        <dbReference type="ARBA" id="ARBA00034115"/>
    </source>
</evidence>
<organism evidence="13 14">
    <name type="scientific">Pseudomicrostroma glucosiphilum</name>
    <dbReference type="NCBI Taxonomy" id="1684307"/>
    <lineage>
        <taxon>Eukaryota</taxon>
        <taxon>Fungi</taxon>
        <taxon>Dikarya</taxon>
        <taxon>Basidiomycota</taxon>
        <taxon>Ustilaginomycotina</taxon>
        <taxon>Exobasidiomycetes</taxon>
        <taxon>Microstromatales</taxon>
        <taxon>Microstromatales incertae sedis</taxon>
        <taxon>Pseudomicrostroma</taxon>
    </lineage>
</organism>
<dbReference type="GO" id="GO:0005737">
    <property type="term" value="C:cytoplasm"/>
    <property type="evidence" value="ECO:0007669"/>
    <property type="project" value="TreeGrafter"/>
</dbReference>
<feature type="region of interest" description="Disordered" evidence="11">
    <location>
        <begin position="564"/>
        <end position="599"/>
    </location>
</feature>
<feature type="region of interest" description="Disordered" evidence="11">
    <location>
        <begin position="810"/>
        <end position="1169"/>
    </location>
</feature>
<comment type="pathway">
    <text evidence="5">Amine and polyamine biosynthesis; putrescine biosynthesis via L-ornithine pathway; putrescine from L-ornithine: step 1/1.</text>
</comment>
<gene>
    <name evidence="13" type="ORF">BCV69DRAFT_275915</name>
</gene>
<dbReference type="Pfam" id="PF02784">
    <property type="entry name" value="Orn_Arg_deC_N"/>
    <property type="match status" value="1"/>
</dbReference>
<feature type="region of interest" description="Disordered" evidence="11">
    <location>
        <begin position="681"/>
        <end position="764"/>
    </location>
</feature>
<dbReference type="GO" id="GO:0033387">
    <property type="term" value="P:putrescine biosynthetic process from arginine, via ornithine"/>
    <property type="evidence" value="ECO:0007669"/>
    <property type="project" value="TreeGrafter"/>
</dbReference>
<comment type="cofactor">
    <cofactor evidence="1 9">
        <name>pyridoxal 5'-phosphate</name>
        <dbReference type="ChEBI" id="CHEBI:597326"/>
    </cofactor>
</comment>
<accession>A0A316UIU8</accession>
<feature type="compositionally biased region" description="Acidic residues" evidence="11">
    <location>
        <begin position="921"/>
        <end position="935"/>
    </location>
</feature>
<dbReference type="InterPro" id="IPR022644">
    <property type="entry name" value="De-COase2_N"/>
</dbReference>
<feature type="coiled-coil region" evidence="10">
    <location>
        <begin position="767"/>
        <end position="804"/>
    </location>
</feature>
<dbReference type="SUPFAM" id="SSF51419">
    <property type="entry name" value="PLP-binding barrel"/>
    <property type="match status" value="1"/>
</dbReference>
<reference evidence="13 14" key="1">
    <citation type="journal article" date="2018" name="Mol. Biol. Evol.">
        <title>Broad Genomic Sampling Reveals a Smut Pathogenic Ancestry of the Fungal Clade Ustilaginomycotina.</title>
        <authorList>
            <person name="Kijpornyongpan T."/>
            <person name="Mondo S.J."/>
            <person name="Barry K."/>
            <person name="Sandor L."/>
            <person name="Lee J."/>
            <person name="Lipzen A."/>
            <person name="Pangilinan J."/>
            <person name="LaButti K."/>
            <person name="Hainaut M."/>
            <person name="Henrissat B."/>
            <person name="Grigoriev I.V."/>
            <person name="Spatafora J.W."/>
            <person name="Aime M.C."/>
        </authorList>
    </citation>
    <scope>NUCLEOTIDE SEQUENCE [LARGE SCALE GENOMIC DNA]</scope>
    <source>
        <strain evidence="13 14">MCA 4718</strain>
    </source>
</reference>
<feature type="modified residue" description="N6-(pyridoxal phosphate)lysine" evidence="9">
    <location>
        <position position="110"/>
    </location>
</feature>
<dbReference type="PANTHER" id="PTHR11482:SF6">
    <property type="entry name" value="ORNITHINE DECARBOXYLASE 1-RELATED"/>
    <property type="match status" value="1"/>
</dbReference>
<feature type="compositionally biased region" description="Low complexity" evidence="11">
    <location>
        <begin position="1009"/>
        <end position="1018"/>
    </location>
</feature>
<dbReference type="Gene3D" id="2.40.37.10">
    <property type="entry name" value="Lyase, Ornithine Decarboxylase, Chain A, domain 1"/>
    <property type="match status" value="1"/>
</dbReference>
<evidence type="ECO:0000259" key="12">
    <source>
        <dbReference type="Pfam" id="PF02784"/>
    </source>
</evidence>
<dbReference type="PANTHER" id="PTHR11482">
    <property type="entry name" value="ARGININE/DIAMINOPIMELATE/ORNITHINE DECARBOXYLASE"/>
    <property type="match status" value="1"/>
</dbReference>
<dbReference type="STRING" id="1684307.A0A316UIU8"/>
<dbReference type="CDD" id="cd00622">
    <property type="entry name" value="PLPDE_III_ODC"/>
    <property type="match status" value="1"/>
</dbReference>
<feature type="region of interest" description="Disordered" evidence="11">
    <location>
        <begin position="625"/>
        <end position="650"/>
    </location>
</feature>
<evidence type="ECO:0000313" key="13">
    <source>
        <dbReference type="EMBL" id="PWN23125.1"/>
    </source>
</evidence>
<feature type="compositionally biased region" description="Gly residues" evidence="11">
    <location>
        <begin position="1128"/>
        <end position="1147"/>
    </location>
</feature>
<feature type="region of interest" description="Disordered" evidence="11">
    <location>
        <begin position="347"/>
        <end position="366"/>
    </location>
</feature>
<comment type="similarity">
    <text evidence="2">Belongs to the Orn/Lys/Arg decarboxylase class-II family.</text>
</comment>
<name>A0A316UIU8_9BASI</name>
<dbReference type="FunFam" id="3.20.20.10:FF:000005">
    <property type="entry name" value="Ornithine decarboxylase"/>
    <property type="match status" value="1"/>
</dbReference>
<dbReference type="AlphaFoldDB" id="A0A316UIU8"/>
<evidence type="ECO:0000256" key="10">
    <source>
        <dbReference type="SAM" id="Coils"/>
    </source>
</evidence>
<evidence type="ECO:0000256" key="9">
    <source>
        <dbReference type="PIRSR" id="PIRSR600183-50"/>
    </source>
</evidence>
<dbReference type="PRINTS" id="PR01182">
    <property type="entry name" value="ORNDCRBXLASE"/>
</dbReference>
<dbReference type="EMBL" id="KZ819322">
    <property type="protein sequence ID" value="PWN23125.1"/>
    <property type="molecule type" value="Genomic_DNA"/>
</dbReference>